<dbReference type="Pfam" id="PF13191">
    <property type="entry name" value="AAA_16"/>
    <property type="match status" value="1"/>
</dbReference>
<keyword evidence="6" id="KW-1185">Reference proteome</keyword>
<dbReference type="SUPFAM" id="SSF52540">
    <property type="entry name" value="P-loop containing nucleoside triphosphate hydrolases"/>
    <property type="match status" value="1"/>
</dbReference>
<protein>
    <submittedName>
        <fullName evidence="5">Helix-turn-helix transcriptional regulator</fullName>
    </submittedName>
</protein>
<dbReference type="PRINTS" id="PR00038">
    <property type="entry name" value="HTHLUXR"/>
</dbReference>
<dbReference type="SUPFAM" id="SSF46894">
    <property type="entry name" value="C-terminal effector domain of the bipartite response regulators"/>
    <property type="match status" value="1"/>
</dbReference>
<dbReference type="GO" id="GO:0006355">
    <property type="term" value="P:regulation of DNA-templated transcription"/>
    <property type="evidence" value="ECO:0007669"/>
    <property type="project" value="InterPro"/>
</dbReference>
<dbReference type="PROSITE" id="PS50043">
    <property type="entry name" value="HTH_LUXR_2"/>
    <property type="match status" value="1"/>
</dbReference>
<dbReference type="PANTHER" id="PTHR44688:SF16">
    <property type="entry name" value="DNA-BINDING TRANSCRIPTIONAL ACTIVATOR DEVR_DOSR"/>
    <property type="match status" value="1"/>
</dbReference>
<dbReference type="InterPro" id="IPR036388">
    <property type="entry name" value="WH-like_DNA-bd_sf"/>
</dbReference>
<evidence type="ECO:0000256" key="3">
    <source>
        <dbReference type="ARBA" id="ARBA00023163"/>
    </source>
</evidence>
<dbReference type="InterPro" id="IPR000792">
    <property type="entry name" value="Tscrpt_reg_LuxR_C"/>
</dbReference>
<dbReference type="EMBL" id="FXEG02000001">
    <property type="protein sequence ID" value="SOX51729.1"/>
    <property type="molecule type" value="Genomic_DNA"/>
</dbReference>
<evidence type="ECO:0000256" key="2">
    <source>
        <dbReference type="ARBA" id="ARBA00023125"/>
    </source>
</evidence>
<accession>A0A2K4Y4L9</accession>
<dbReference type="CDD" id="cd06170">
    <property type="entry name" value="LuxR_C_like"/>
    <property type="match status" value="1"/>
</dbReference>
<dbReference type="InterPro" id="IPR027417">
    <property type="entry name" value="P-loop_NTPase"/>
</dbReference>
<dbReference type="Proteomes" id="UP000236318">
    <property type="component" value="Unassembled WGS sequence"/>
</dbReference>
<dbReference type="InterPro" id="IPR041664">
    <property type="entry name" value="AAA_16"/>
</dbReference>
<name>A0A2K4Y4L9_9MYCO</name>
<dbReference type="Gene3D" id="3.40.50.300">
    <property type="entry name" value="P-loop containing nucleotide triphosphate hydrolases"/>
    <property type="match status" value="1"/>
</dbReference>
<dbReference type="PROSITE" id="PS00622">
    <property type="entry name" value="HTH_LUXR_1"/>
    <property type="match status" value="1"/>
</dbReference>
<organism evidence="5 6">
    <name type="scientific">Mycobacterium ahvazicum</name>
    <dbReference type="NCBI Taxonomy" id="1964395"/>
    <lineage>
        <taxon>Bacteria</taxon>
        <taxon>Bacillati</taxon>
        <taxon>Actinomycetota</taxon>
        <taxon>Actinomycetes</taxon>
        <taxon>Mycobacteriales</taxon>
        <taxon>Mycobacteriaceae</taxon>
        <taxon>Mycobacterium</taxon>
        <taxon>Mycobacterium simiae complex</taxon>
    </lineage>
</organism>
<feature type="domain" description="HTH luxR-type" evidence="4">
    <location>
        <begin position="808"/>
        <end position="873"/>
    </location>
</feature>
<comment type="caution">
    <text evidence="5">The sequence shown here is derived from an EMBL/GenBank/DDBJ whole genome shotgun (WGS) entry which is preliminary data.</text>
</comment>
<evidence type="ECO:0000256" key="1">
    <source>
        <dbReference type="ARBA" id="ARBA00023015"/>
    </source>
</evidence>
<gene>
    <name evidence="5" type="ORF">MAAFP003_390</name>
</gene>
<keyword evidence="1" id="KW-0805">Transcription regulation</keyword>
<dbReference type="PANTHER" id="PTHR44688">
    <property type="entry name" value="DNA-BINDING TRANSCRIPTIONAL ACTIVATOR DEVR_DOSR"/>
    <property type="match status" value="1"/>
</dbReference>
<dbReference type="InterPro" id="IPR016032">
    <property type="entry name" value="Sig_transdc_resp-reg_C-effctor"/>
</dbReference>
<reference evidence="5" key="1">
    <citation type="submission" date="2018-01" db="EMBL/GenBank/DDBJ databases">
        <authorList>
            <consortium name="Urmite Genomes"/>
        </authorList>
    </citation>
    <scope>NUCLEOTIDE SEQUENCE [LARGE SCALE GENOMIC DNA]</scope>
    <source>
        <strain evidence="5">AFP003</strain>
    </source>
</reference>
<evidence type="ECO:0000313" key="6">
    <source>
        <dbReference type="Proteomes" id="UP000236318"/>
    </source>
</evidence>
<dbReference type="AlphaFoldDB" id="A0A2K4Y4L9"/>
<proteinExistence type="predicted"/>
<feature type="non-terminal residue" evidence="5">
    <location>
        <position position="1"/>
    </location>
</feature>
<dbReference type="GO" id="GO:0003677">
    <property type="term" value="F:DNA binding"/>
    <property type="evidence" value="ECO:0007669"/>
    <property type="project" value="UniProtKB-KW"/>
</dbReference>
<keyword evidence="3" id="KW-0804">Transcription</keyword>
<dbReference type="Gene3D" id="1.10.10.10">
    <property type="entry name" value="Winged helix-like DNA-binding domain superfamily/Winged helix DNA-binding domain"/>
    <property type="match status" value="1"/>
</dbReference>
<dbReference type="Pfam" id="PF00196">
    <property type="entry name" value="GerE"/>
    <property type="match status" value="1"/>
</dbReference>
<sequence length="880" mass="94756">LLANILVMLDHWPIVGRSREIDEFSQLFATTRGLRGVALAGKAGVGKSRLAREAVRAAADAGWTVRSTAATVTHRPIPLAAFALWTDDAQGAPHALARRVVDALTAGTQPDRLLVFVDDAHLLDDLSALVLHQLVQLQAATVLVTIRTGEPAPAAVTALWKDGLVARREIDPLTRDQTDELLWAVSGYAPDRQCGDELWRLTRGNVLFLRQLVEQEFYAGRLVTDAGVLRWQGNLRLSSSLAELVDAQIGAIPDEVRDVVDLVAISEPVDWQCLKMLAEQDAIEEAEQRELIRLSGDDVYIGHPMFAEVRLNRCGSSRLRRLRGQVATAMKDGGGAAKVMKRGLLWLESDLPPEPDVLLSAATAASSLLDFETAERLFTAAAATGIGAQARIPLAYSLFMRDKGELALEVLEGVEVDEATESAFINDVIMRASNLLWGMRSPERSWRLIDDALKASHGARRYQVLVFRANQLALAAKPLEVLATMAQVDYEDLDRYGATMAFGAESMAYGELGQPDQAVAKAIAGDEALAMSEQGNFLRQTLTEFHTFALVAAGRIAEAADVAKRHRRAHRDEPADVRAVVAEIDGMVMLAAGDLAAALRHLPDKVEAEMANSFHVVNSFYRFHLLRAQALARSGDSAGAQGALHTARAHRHPAYVYVTSTELLTEAWLAASHQRMTEARGLARKAAEFARSHDQLAREVWCLQTAVQFDDTDAAGRLEELATLVEGPRVAVATRYATALAADDASGLDRVSTDFEAMGDLLAGADAAGQAATAYRRAGRAGSAMTAAARAHRLAARCHGATSPAIQSASYAPPFTNREREIAVLVAQGLSNREIAEAVSLSVRTVESHIYRACSKAGVTGRAGLAGVIGGASLSRSNGR</sequence>
<evidence type="ECO:0000313" key="5">
    <source>
        <dbReference type="EMBL" id="SOX51729.1"/>
    </source>
</evidence>
<evidence type="ECO:0000259" key="4">
    <source>
        <dbReference type="PROSITE" id="PS50043"/>
    </source>
</evidence>
<dbReference type="SMART" id="SM00421">
    <property type="entry name" value="HTH_LUXR"/>
    <property type="match status" value="1"/>
</dbReference>
<keyword evidence="2" id="KW-0238">DNA-binding</keyword>